<name>A0ABT9KCV5_9PAST</name>
<comment type="caution">
    <text evidence="2">The sequence shown here is derived from an EMBL/GenBank/DDBJ whole genome shotgun (WGS) entry which is preliminary data.</text>
</comment>
<gene>
    <name evidence="2" type="ORF">O7M46_02940</name>
</gene>
<sequence length="204" mass="23157">MLSDQAIYRRYQIKMAEFAKPADISLIGHSLFDMWSNLPTGTPQLAGKSVANLGLSGVSTRQYLDVIVKPQRIQQLGKFVFLFLGVNDICKEEAYSPAQVMRWLNEIITYLRSLSPTSHYFLLEATPVNQINTVTNAQIHTLNTYLKQHCPSDVTYVETQKAFCDPQGELDLRLCTDGLHFNAQGYQVLKTLLEHYIKNTPTQK</sequence>
<dbReference type="PANTHER" id="PTHR30383">
    <property type="entry name" value="THIOESTERASE 1/PROTEASE 1/LYSOPHOSPHOLIPASE L1"/>
    <property type="match status" value="1"/>
</dbReference>
<dbReference type="CDD" id="cd01841">
    <property type="entry name" value="NnaC_like"/>
    <property type="match status" value="1"/>
</dbReference>
<dbReference type="InterPro" id="IPR013830">
    <property type="entry name" value="SGNH_hydro"/>
</dbReference>
<dbReference type="GO" id="GO:0016787">
    <property type="term" value="F:hydrolase activity"/>
    <property type="evidence" value="ECO:0007669"/>
    <property type="project" value="UniProtKB-KW"/>
</dbReference>
<accession>A0ABT9KCV5</accession>
<keyword evidence="2" id="KW-0378">Hydrolase</keyword>
<dbReference type="InterPro" id="IPR051532">
    <property type="entry name" value="Ester_Hydrolysis_Enzymes"/>
</dbReference>
<reference evidence="2 3" key="1">
    <citation type="submission" date="2022-12" db="EMBL/GenBank/DDBJ databases">
        <title>Genome sequence of Pasteurellaceae Bisgaard Taxon 45.</title>
        <authorList>
            <person name="Foggin C."/>
            <person name="Rosen L.E."/>
            <person name="Henton M."/>
            <person name="Buys A."/>
            <person name="Floyd T."/>
            <person name="Turner A.D."/>
            <person name="Tarbin J."/>
            <person name="Lloyd A.S."/>
            <person name="Chaitezvi C."/>
            <person name="Ellis R.J."/>
            <person name="Roberts H.C."/>
            <person name="Dastjerdi A."/>
            <person name="Nunez A."/>
            <person name="Van Vliet A.H."/>
            <person name="Steinbach F."/>
        </authorList>
    </citation>
    <scope>NUCLEOTIDE SEQUENCE [LARGE SCALE GENOMIC DNA]</scope>
    <source>
        <strain evidence="2 3">VF20HR</strain>
    </source>
</reference>
<dbReference type="SUPFAM" id="SSF52266">
    <property type="entry name" value="SGNH hydrolase"/>
    <property type="match status" value="1"/>
</dbReference>
<evidence type="ECO:0000313" key="3">
    <source>
        <dbReference type="Proteomes" id="UP001224083"/>
    </source>
</evidence>
<proteinExistence type="predicted"/>
<evidence type="ECO:0000313" key="2">
    <source>
        <dbReference type="EMBL" id="MDP9499906.1"/>
    </source>
</evidence>
<dbReference type="Proteomes" id="UP001224083">
    <property type="component" value="Unassembled WGS sequence"/>
</dbReference>
<dbReference type="PANTHER" id="PTHR30383:SF29">
    <property type="entry name" value="SGNH HYDROLASE-TYPE ESTERASE DOMAIN-CONTAINING PROTEIN"/>
    <property type="match status" value="1"/>
</dbReference>
<protein>
    <submittedName>
        <fullName evidence="2">SGNH/GDSL hydrolase family protein</fullName>
    </submittedName>
</protein>
<dbReference type="Pfam" id="PF13472">
    <property type="entry name" value="Lipase_GDSL_2"/>
    <property type="match status" value="1"/>
</dbReference>
<dbReference type="InterPro" id="IPR036514">
    <property type="entry name" value="SGNH_hydro_sf"/>
</dbReference>
<dbReference type="Gene3D" id="3.40.50.1110">
    <property type="entry name" value="SGNH hydrolase"/>
    <property type="match status" value="1"/>
</dbReference>
<evidence type="ECO:0000259" key="1">
    <source>
        <dbReference type="Pfam" id="PF13472"/>
    </source>
</evidence>
<keyword evidence="3" id="KW-1185">Reference proteome</keyword>
<dbReference type="EMBL" id="JAQAHH010000003">
    <property type="protein sequence ID" value="MDP9499906.1"/>
    <property type="molecule type" value="Genomic_DNA"/>
</dbReference>
<feature type="domain" description="SGNH hydrolase-type esterase" evidence="1">
    <location>
        <begin position="33"/>
        <end position="188"/>
    </location>
</feature>
<organism evidence="2 3">
    <name type="scientific">Bisgaard Taxon 45</name>
    <dbReference type="NCBI Taxonomy" id="304289"/>
    <lineage>
        <taxon>Bacteria</taxon>
        <taxon>Pseudomonadati</taxon>
        <taxon>Pseudomonadota</taxon>
        <taxon>Gammaproteobacteria</taxon>
        <taxon>Pasteurellales</taxon>
        <taxon>Pasteurellaceae</taxon>
    </lineage>
</organism>